<dbReference type="Proteomes" id="UP000307169">
    <property type="component" value="Unassembled WGS sequence"/>
</dbReference>
<gene>
    <name evidence="1" type="ORF">E3Q17_04134</name>
</gene>
<dbReference type="EMBL" id="SPRH01000080">
    <property type="protein sequence ID" value="TIB95801.1"/>
    <property type="molecule type" value="Genomic_DNA"/>
</dbReference>
<organism evidence="1 2">
    <name type="scientific">Wallemia mellicola</name>
    <dbReference type="NCBI Taxonomy" id="1708541"/>
    <lineage>
        <taxon>Eukaryota</taxon>
        <taxon>Fungi</taxon>
        <taxon>Dikarya</taxon>
        <taxon>Basidiomycota</taxon>
        <taxon>Wallemiomycotina</taxon>
        <taxon>Wallemiomycetes</taxon>
        <taxon>Wallemiales</taxon>
        <taxon>Wallemiaceae</taxon>
        <taxon>Wallemia</taxon>
    </lineage>
</organism>
<protein>
    <submittedName>
        <fullName evidence="1">Uncharacterized protein</fullName>
    </submittedName>
</protein>
<evidence type="ECO:0000313" key="1">
    <source>
        <dbReference type="EMBL" id="TIB95801.1"/>
    </source>
</evidence>
<proteinExistence type="predicted"/>
<evidence type="ECO:0000313" key="2">
    <source>
        <dbReference type="Proteomes" id="UP000307169"/>
    </source>
</evidence>
<dbReference type="AlphaFoldDB" id="A0A4T0NG24"/>
<sequence length="285" mass="33341">MHKFKQTIKPWNAFSSYATTIDGEYFTPSDYETRQTNDNSPEVALENVDDNGVDCDRLISFRRAQGRQIQRAIDYVDRSHKEDLFSKFEHILRQLGMEINKIRDASSSVQLDLLLQNCINERISPYQKLTKKLNYGPNDIAKVNDFDAVIKRLKKRFIKNTGRAQYYNTRFGETPPFNLIEVEKLAKAISKIEFVGAADILRRGISKYGQYSFPLHQKRRYGRNVREMRVQTSKIDLHKMTPKTRKKLILKDINKAFTRDVFIDCRLHKPSEIQEIFLLVQGLKS</sequence>
<reference evidence="1 2" key="1">
    <citation type="submission" date="2019-03" db="EMBL/GenBank/DDBJ databases">
        <title>Sequencing 25 genomes of Wallemia mellicola.</title>
        <authorList>
            <person name="Gostincar C."/>
        </authorList>
    </citation>
    <scope>NUCLEOTIDE SEQUENCE [LARGE SCALE GENOMIC DNA]</scope>
    <source>
        <strain evidence="1 2">EXF-1262</strain>
    </source>
</reference>
<comment type="caution">
    <text evidence="1">The sequence shown here is derived from an EMBL/GenBank/DDBJ whole genome shotgun (WGS) entry which is preliminary data.</text>
</comment>
<name>A0A4T0NG24_9BASI</name>
<accession>A0A4T0NG24</accession>